<comment type="caution">
    <text evidence="1">The sequence shown here is derived from an EMBL/GenBank/DDBJ whole genome shotgun (WGS) entry which is preliminary data.</text>
</comment>
<keyword evidence="2" id="KW-1185">Reference proteome</keyword>
<sequence length="127" mass="14984">MNLAGRHFRRNAEAQELVVKCLCDLDLDFFYAVSTDWFTDGTNASKTMVTMWKSLWGKYKDRFSEDILHQKQRENPDIELRYIPQSYNETIILLEYKWLSICGKTLLQLGLPVPTRQVDHTQDRDLP</sequence>
<dbReference type="Proteomes" id="UP000499080">
    <property type="component" value="Unassembled WGS sequence"/>
</dbReference>
<reference evidence="1 2" key="1">
    <citation type="journal article" date="2019" name="Sci. Rep.">
        <title>Orb-weaving spider Araneus ventricosus genome elucidates the spidroin gene catalogue.</title>
        <authorList>
            <person name="Kono N."/>
            <person name="Nakamura H."/>
            <person name="Ohtoshi R."/>
            <person name="Moran D.A.P."/>
            <person name="Shinohara A."/>
            <person name="Yoshida Y."/>
            <person name="Fujiwara M."/>
            <person name="Mori M."/>
            <person name="Tomita M."/>
            <person name="Arakawa K."/>
        </authorList>
    </citation>
    <scope>NUCLEOTIDE SEQUENCE [LARGE SCALE GENOMIC DNA]</scope>
</reference>
<dbReference type="AlphaFoldDB" id="A0A4Y2F5H5"/>
<name>A0A4Y2F5H5_ARAVE</name>
<proteinExistence type="predicted"/>
<evidence type="ECO:0000313" key="2">
    <source>
        <dbReference type="Proteomes" id="UP000499080"/>
    </source>
</evidence>
<dbReference type="EMBL" id="BGPR01000788">
    <property type="protein sequence ID" value="GBM35586.1"/>
    <property type="molecule type" value="Genomic_DNA"/>
</dbReference>
<gene>
    <name evidence="1" type="ORF">AVEN_121037_1</name>
</gene>
<dbReference type="OrthoDB" id="8063321at2759"/>
<evidence type="ECO:0000313" key="1">
    <source>
        <dbReference type="EMBL" id="GBM35586.1"/>
    </source>
</evidence>
<protein>
    <submittedName>
        <fullName evidence="1">Uncharacterized protein</fullName>
    </submittedName>
</protein>
<organism evidence="1 2">
    <name type="scientific">Araneus ventricosus</name>
    <name type="common">Orbweaver spider</name>
    <name type="synonym">Epeira ventricosa</name>
    <dbReference type="NCBI Taxonomy" id="182803"/>
    <lineage>
        <taxon>Eukaryota</taxon>
        <taxon>Metazoa</taxon>
        <taxon>Ecdysozoa</taxon>
        <taxon>Arthropoda</taxon>
        <taxon>Chelicerata</taxon>
        <taxon>Arachnida</taxon>
        <taxon>Araneae</taxon>
        <taxon>Araneomorphae</taxon>
        <taxon>Entelegynae</taxon>
        <taxon>Araneoidea</taxon>
        <taxon>Araneidae</taxon>
        <taxon>Araneus</taxon>
    </lineage>
</organism>
<accession>A0A4Y2F5H5</accession>